<dbReference type="Proteomes" id="UP000316621">
    <property type="component" value="Chromosome 10"/>
</dbReference>
<proteinExistence type="predicted"/>
<dbReference type="EMBL" id="CM010724">
    <property type="protein sequence ID" value="RZC81662.1"/>
    <property type="molecule type" value="Genomic_DNA"/>
</dbReference>
<keyword evidence="2" id="KW-1185">Reference proteome</keyword>
<dbReference type="Gramene" id="RZC81662">
    <property type="protein sequence ID" value="RZC81662"/>
    <property type="gene ID" value="C5167_044239"/>
</dbReference>
<dbReference type="PANTHER" id="PTHR15288:SF29">
    <property type="entry name" value="DENN (AEX-3) DOMAIN-CONTAINING PROTEIN"/>
    <property type="match status" value="1"/>
</dbReference>
<name>A0A4Y7LAF2_PAPSO</name>
<dbReference type="InterPro" id="IPR051942">
    <property type="entry name" value="DENN_domain_containing_2"/>
</dbReference>
<gene>
    <name evidence="1" type="ORF">C5167_044239</name>
</gene>
<accession>A0A4Y7LAF2</accession>
<dbReference type="AlphaFoldDB" id="A0A4Y7LAF2"/>
<evidence type="ECO:0000313" key="2">
    <source>
        <dbReference type="Proteomes" id="UP000316621"/>
    </source>
</evidence>
<protein>
    <submittedName>
        <fullName evidence="1">Uncharacterized protein</fullName>
    </submittedName>
</protein>
<evidence type="ECO:0000313" key="1">
    <source>
        <dbReference type="EMBL" id="RZC81662.1"/>
    </source>
</evidence>
<sequence>MGWSSNFDHKAMSLHPHTASFLRFTLYNSMFTQERLKWLTKGFRVLDLDSPGVYNKEGDSQEKCESILSQHDCEDSIMNEPITSSEISTEGSNPRSDDDSKVGEFHIPTDAHNVGIDELSVRKLPNEKRLPNAVLPLLRYHQCKSSESSSSFQGSPCDDWIFRGCADEADTEEASSSGQEDPSDYSDVFEWAKAQTARSSEEEATALSIWAVGCICGSLRLDNVLTMFAAALLEKQTVVVCSNLVGVKNKSSKVMTRLANGILVDANKNQVQSPTMPQLPKQKELISSLSPYHTELVGECYLAKRSCQRLPIGAKIMYGFSLLKFVSLLLKENFIESFPRSDRPFMKLFVDTQLFSVHTDLVLSLFLSKELVSSP</sequence>
<reference evidence="1 2" key="1">
    <citation type="journal article" date="2018" name="Science">
        <title>The opium poppy genome and morphinan production.</title>
        <authorList>
            <person name="Guo L."/>
            <person name="Winzer T."/>
            <person name="Yang X."/>
            <person name="Li Y."/>
            <person name="Ning Z."/>
            <person name="He Z."/>
            <person name="Teodor R."/>
            <person name="Lu Y."/>
            <person name="Bowser T.A."/>
            <person name="Graham I.A."/>
            <person name="Ye K."/>
        </authorList>
    </citation>
    <scope>NUCLEOTIDE SEQUENCE [LARGE SCALE GENOMIC DNA]</scope>
    <source>
        <strain evidence="2">cv. HN1</strain>
        <tissue evidence="1">Leaves</tissue>
    </source>
</reference>
<organism evidence="1 2">
    <name type="scientific">Papaver somniferum</name>
    <name type="common">Opium poppy</name>
    <dbReference type="NCBI Taxonomy" id="3469"/>
    <lineage>
        <taxon>Eukaryota</taxon>
        <taxon>Viridiplantae</taxon>
        <taxon>Streptophyta</taxon>
        <taxon>Embryophyta</taxon>
        <taxon>Tracheophyta</taxon>
        <taxon>Spermatophyta</taxon>
        <taxon>Magnoliopsida</taxon>
        <taxon>Ranunculales</taxon>
        <taxon>Papaveraceae</taxon>
        <taxon>Papaveroideae</taxon>
        <taxon>Papaver</taxon>
    </lineage>
</organism>
<dbReference type="PANTHER" id="PTHR15288">
    <property type="entry name" value="DENN DOMAIN-CONTAINING PROTEIN 2"/>
    <property type="match status" value="1"/>
</dbReference>